<sequence length="266" mass="28155">MDFPGVALVTGAASGIGKETALLYAKEGCKRITIADLNATGLDETKRIIESKYEGIVVRTTVFNVTDESSVQAMVDGTIEQFGRLDYCANVAGMVLLGTQTADMSTSFFEKHYQVNLKGLFFCERAELQVMLKQEPLTSKDTKYPARGSIVNVSSMSGITAAPDIPAYSASKHGVIGLSRSDGMFYGKHGIRVNSVCPGAVATPILVNSGNDTSHAPLKDAATMDNALQRFGDPDELAQAIVWLTSGRASYITATVVTANGGQIGG</sequence>
<keyword evidence="5" id="KW-1185">Reference proteome</keyword>
<gene>
    <name evidence="4" type="ORF">K432DRAFT_466847</name>
</gene>
<dbReference type="FunFam" id="3.40.50.720:FF:000084">
    <property type="entry name" value="Short-chain dehydrogenase reductase"/>
    <property type="match status" value="1"/>
</dbReference>
<name>A0A8E2JAB1_9PEZI</name>
<evidence type="ECO:0000313" key="5">
    <source>
        <dbReference type="Proteomes" id="UP000250266"/>
    </source>
</evidence>
<dbReference type="PRINTS" id="PR00080">
    <property type="entry name" value="SDRFAMILY"/>
</dbReference>
<dbReference type="PANTHER" id="PTHR24321">
    <property type="entry name" value="DEHYDROGENASES, SHORT CHAIN"/>
    <property type="match status" value="1"/>
</dbReference>
<dbReference type="EMBL" id="KV745347">
    <property type="protein sequence ID" value="OCK75224.1"/>
    <property type="molecule type" value="Genomic_DNA"/>
</dbReference>
<evidence type="ECO:0000256" key="3">
    <source>
        <dbReference type="ARBA" id="ARBA00023002"/>
    </source>
</evidence>
<dbReference type="Proteomes" id="UP000250266">
    <property type="component" value="Unassembled WGS sequence"/>
</dbReference>
<dbReference type="PRINTS" id="PR00081">
    <property type="entry name" value="GDHRDH"/>
</dbReference>
<dbReference type="GO" id="GO:0016491">
    <property type="term" value="F:oxidoreductase activity"/>
    <property type="evidence" value="ECO:0007669"/>
    <property type="project" value="UniProtKB-KW"/>
</dbReference>
<dbReference type="InterPro" id="IPR002347">
    <property type="entry name" value="SDR_fam"/>
</dbReference>
<dbReference type="Pfam" id="PF13561">
    <property type="entry name" value="adh_short_C2"/>
    <property type="match status" value="1"/>
</dbReference>
<dbReference type="Gene3D" id="3.40.50.720">
    <property type="entry name" value="NAD(P)-binding Rossmann-like Domain"/>
    <property type="match status" value="1"/>
</dbReference>
<protein>
    <submittedName>
        <fullName evidence="4">Oxidoreductase</fullName>
    </submittedName>
</protein>
<organism evidence="4 5">
    <name type="scientific">Lepidopterella palustris CBS 459.81</name>
    <dbReference type="NCBI Taxonomy" id="1314670"/>
    <lineage>
        <taxon>Eukaryota</taxon>
        <taxon>Fungi</taxon>
        <taxon>Dikarya</taxon>
        <taxon>Ascomycota</taxon>
        <taxon>Pezizomycotina</taxon>
        <taxon>Dothideomycetes</taxon>
        <taxon>Pleosporomycetidae</taxon>
        <taxon>Mytilinidiales</taxon>
        <taxon>Argynnaceae</taxon>
        <taxon>Lepidopterella</taxon>
    </lineage>
</organism>
<dbReference type="InterPro" id="IPR036291">
    <property type="entry name" value="NAD(P)-bd_dom_sf"/>
</dbReference>
<comment type="similarity">
    <text evidence="1">Belongs to the short-chain dehydrogenases/reductases (SDR) family.</text>
</comment>
<dbReference type="PANTHER" id="PTHR24321:SF12">
    <property type="entry name" value="SHORT-CHAIN DEHYDROGENASE_REDUCTASE FAMILY, PUTATIVE (AFU_ORTHOLOGUE AFUA_5G14340)-RELATED"/>
    <property type="match status" value="1"/>
</dbReference>
<dbReference type="AlphaFoldDB" id="A0A8E2JAB1"/>
<evidence type="ECO:0000313" key="4">
    <source>
        <dbReference type="EMBL" id="OCK75224.1"/>
    </source>
</evidence>
<keyword evidence="2" id="KW-0521">NADP</keyword>
<reference evidence="4 5" key="1">
    <citation type="journal article" date="2016" name="Nat. Commun.">
        <title>Ectomycorrhizal ecology is imprinted in the genome of the dominant symbiotic fungus Cenococcum geophilum.</title>
        <authorList>
            <consortium name="DOE Joint Genome Institute"/>
            <person name="Peter M."/>
            <person name="Kohler A."/>
            <person name="Ohm R.A."/>
            <person name="Kuo A."/>
            <person name="Krutzmann J."/>
            <person name="Morin E."/>
            <person name="Arend M."/>
            <person name="Barry K.W."/>
            <person name="Binder M."/>
            <person name="Choi C."/>
            <person name="Clum A."/>
            <person name="Copeland A."/>
            <person name="Grisel N."/>
            <person name="Haridas S."/>
            <person name="Kipfer T."/>
            <person name="LaButti K."/>
            <person name="Lindquist E."/>
            <person name="Lipzen A."/>
            <person name="Maire R."/>
            <person name="Meier B."/>
            <person name="Mihaltcheva S."/>
            <person name="Molinier V."/>
            <person name="Murat C."/>
            <person name="Poggeler S."/>
            <person name="Quandt C.A."/>
            <person name="Sperisen C."/>
            <person name="Tritt A."/>
            <person name="Tisserant E."/>
            <person name="Crous P.W."/>
            <person name="Henrissat B."/>
            <person name="Nehls U."/>
            <person name="Egli S."/>
            <person name="Spatafora J.W."/>
            <person name="Grigoriev I.V."/>
            <person name="Martin F.M."/>
        </authorList>
    </citation>
    <scope>NUCLEOTIDE SEQUENCE [LARGE SCALE GENOMIC DNA]</scope>
    <source>
        <strain evidence="4 5">CBS 459.81</strain>
    </source>
</reference>
<accession>A0A8E2JAB1</accession>
<keyword evidence="3" id="KW-0560">Oxidoreductase</keyword>
<dbReference type="OrthoDB" id="5840532at2759"/>
<dbReference type="SUPFAM" id="SSF51735">
    <property type="entry name" value="NAD(P)-binding Rossmann-fold domains"/>
    <property type="match status" value="1"/>
</dbReference>
<evidence type="ECO:0000256" key="1">
    <source>
        <dbReference type="ARBA" id="ARBA00006484"/>
    </source>
</evidence>
<proteinExistence type="inferred from homology"/>
<evidence type="ECO:0000256" key="2">
    <source>
        <dbReference type="ARBA" id="ARBA00022857"/>
    </source>
</evidence>
<dbReference type="CDD" id="cd05233">
    <property type="entry name" value="SDR_c"/>
    <property type="match status" value="1"/>
</dbReference>